<dbReference type="Proteomes" id="UP000799779">
    <property type="component" value="Unassembled WGS sequence"/>
</dbReference>
<dbReference type="EMBL" id="ML977707">
    <property type="protein sequence ID" value="KAF1993395.1"/>
    <property type="molecule type" value="Genomic_DNA"/>
</dbReference>
<protein>
    <submittedName>
        <fullName evidence="2">Uncharacterized protein</fullName>
    </submittedName>
</protein>
<dbReference type="AlphaFoldDB" id="A0A6A5W2P6"/>
<proteinExistence type="predicted"/>
<evidence type="ECO:0000313" key="3">
    <source>
        <dbReference type="Proteomes" id="UP000799779"/>
    </source>
</evidence>
<feature type="region of interest" description="Disordered" evidence="1">
    <location>
        <begin position="1"/>
        <end position="20"/>
    </location>
</feature>
<sequence length="113" mass="12381">MIKQVPNGASSQHKERLQQKVNNAAQTFLAKHALLDDRNQFLAKLNDEGRARRSTKPAILGEAKAMRYEDLEKARAERTVKEPKKAEKEAKKAAKGPKNVASGTAEAEEATAG</sequence>
<gene>
    <name evidence="2" type="ORF">P154DRAFT_527785</name>
</gene>
<evidence type="ECO:0000313" key="2">
    <source>
        <dbReference type="EMBL" id="KAF1993395.1"/>
    </source>
</evidence>
<accession>A0A6A5W2P6</accession>
<feature type="region of interest" description="Disordered" evidence="1">
    <location>
        <begin position="73"/>
        <end position="113"/>
    </location>
</feature>
<feature type="compositionally biased region" description="Basic and acidic residues" evidence="1">
    <location>
        <begin position="73"/>
        <end position="92"/>
    </location>
</feature>
<organism evidence="2 3">
    <name type="scientific">Amniculicola lignicola CBS 123094</name>
    <dbReference type="NCBI Taxonomy" id="1392246"/>
    <lineage>
        <taxon>Eukaryota</taxon>
        <taxon>Fungi</taxon>
        <taxon>Dikarya</taxon>
        <taxon>Ascomycota</taxon>
        <taxon>Pezizomycotina</taxon>
        <taxon>Dothideomycetes</taxon>
        <taxon>Pleosporomycetidae</taxon>
        <taxon>Pleosporales</taxon>
        <taxon>Amniculicolaceae</taxon>
        <taxon>Amniculicola</taxon>
    </lineage>
</organism>
<name>A0A6A5W2P6_9PLEO</name>
<reference evidence="2" key="1">
    <citation type="journal article" date="2020" name="Stud. Mycol.">
        <title>101 Dothideomycetes genomes: a test case for predicting lifestyles and emergence of pathogens.</title>
        <authorList>
            <person name="Haridas S."/>
            <person name="Albert R."/>
            <person name="Binder M."/>
            <person name="Bloem J."/>
            <person name="Labutti K."/>
            <person name="Salamov A."/>
            <person name="Andreopoulos B."/>
            <person name="Baker S."/>
            <person name="Barry K."/>
            <person name="Bills G."/>
            <person name="Bluhm B."/>
            <person name="Cannon C."/>
            <person name="Castanera R."/>
            <person name="Culley D."/>
            <person name="Daum C."/>
            <person name="Ezra D."/>
            <person name="Gonzalez J."/>
            <person name="Henrissat B."/>
            <person name="Kuo A."/>
            <person name="Liang C."/>
            <person name="Lipzen A."/>
            <person name="Lutzoni F."/>
            <person name="Magnuson J."/>
            <person name="Mondo S."/>
            <person name="Nolan M."/>
            <person name="Ohm R."/>
            <person name="Pangilinan J."/>
            <person name="Park H.-J."/>
            <person name="Ramirez L."/>
            <person name="Alfaro M."/>
            <person name="Sun H."/>
            <person name="Tritt A."/>
            <person name="Yoshinaga Y."/>
            <person name="Zwiers L.-H."/>
            <person name="Turgeon B."/>
            <person name="Goodwin S."/>
            <person name="Spatafora J."/>
            <person name="Crous P."/>
            <person name="Grigoriev I."/>
        </authorList>
    </citation>
    <scope>NUCLEOTIDE SEQUENCE</scope>
    <source>
        <strain evidence="2">CBS 123094</strain>
    </source>
</reference>
<dbReference type="OrthoDB" id="4357141at2759"/>
<evidence type="ECO:0000256" key="1">
    <source>
        <dbReference type="SAM" id="MobiDB-lite"/>
    </source>
</evidence>
<keyword evidence="3" id="KW-1185">Reference proteome</keyword>